<protein>
    <recommendedName>
        <fullName evidence="3">Sugar-binding cellulase-like</fullName>
    </recommendedName>
</protein>
<dbReference type="SUPFAM" id="SSF53335">
    <property type="entry name" value="S-adenosyl-L-methionine-dependent methyltransferases"/>
    <property type="match status" value="1"/>
</dbReference>
<accession>A0ABP6ZYH1</accession>
<proteinExistence type="predicted"/>
<dbReference type="Pfam" id="PF12876">
    <property type="entry name" value="Cellulase-like"/>
    <property type="match status" value="1"/>
</dbReference>
<dbReference type="EMBL" id="BAABAB010000014">
    <property type="protein sequence ID" value="GAA3618534.1"/>
    <property type="molecule type" value="Genomic_DNA"/>
</dbReference>
<dbReference type="Proteomes" id="UP001501490">
    <property type="component" value="Unassembled WGS sequence"/>
</dbReference>
<dbReference type="Gene3D" id="3.20.20.80">
    <property type="entry name" value="Glycosidases"/>
    <property type="match status" value="1"/>
</dbReference>
<gene>
    <name evidence="1" type="ORF">GCM10022236_21050</name>
</gene>
<dbReference type="RefSeq" id="WP_344804173.1">
    <property type="nucleotide sequence ID" value="NZ_BAABAB010000014.1"/>
</dbReference>
<evidence type="ECO:0008006" key="3">
    <source>
        <dbReference type="Google" id="ProtNLM"/>
    </source>
</evidence>
<organism evidence="1 2">
    <name type="scientific">Microlunatus ginsengisoli</name>
    <dbReference type="NCBI Taxonomy" id="363863"/>
    <lineage>
        <taxon>Bacteria</taxon>
        <taxon>Bacillati</taxon>
        <taxon>Actinomycetota</taxon>
        <taxon>Actinomycetes</taxon>
        <taxon>Propionibacteriales</taxon>
        <taxon>Propionibacteriaceae</taxon>
        <taxon>Microlunatus</taxon>
    </lineage>
</organism>
<sequence length="440" mass="48719">MSYQPIPLPAHLPDKLTITLWDFSWYVRTGPGEPFADLDAAFAEAVERGYNTVRICAMPYLLFGSGLDTSAVRLGPLGNGYGRRVRWYDVEQPTTIDARAQLLDLFRAAARHDCFVILSSWEYQQSSSFAADPAWCDALMAIDPERRAEAQALALADLVDFLDEQGLADRIAFTEIHNEVQIGHLADGLPADPDERVVALRPRLERGLGAFHDRHPDRPVTVNYARVPVGAMRGIPETIDVLVTHPYVYGVLGAFIAEYGLRGPASEFDQDRADREILLPGAPRIGDWAPDAGWRLTATIVAEPEIYVHDWGDAEAIDRWLYRHYPAWEQEMITTLRLWLAVARDWAAAHRVPVVFGEGWIGYTPRDGRFEEGPVGAEFCRLAVDESTRIGARGTIVCSNAAPQHAMWADIALQRACNQAFATGSLLAEAALRQAQGASA</sequence>
<reference evidence="2" key="1">
    <citation type="journal article" date="2019" name="Int. J. Syst. Evol. Microbiol.">
        <title>The Global Catalogue of Microorganisms (GCM) 10K type strain sequencing project: providing services to taxonomists for standard genome sequencing and annotation.</title>
        <authorList>
            <consortium name="The Broad Institute Genomics Platform"/>
            <consortium name="The Broad Institute Genome Sequencing Center for Infectious Disease"/>
            <person name="Wu L."/>
            <person name="Ma J."/>
        </authorList>
    </citation>
    <scope>NUCLEOTIDE SEQUENCE [LARGE SCALE GENOMIC DNA]</scope>
    <source>
        <strain evidence="2">JCM 16929</strain>
    </source>
</reference>
<dbReference type="InterPro" id="IPR017853">
    <property type="entry name" value="GH"/>
</dbReference>
<name>A0ABP6ZYH1_9ACTN</name>
<dbReference type="SUPFAM" id="SSF51445">
    <property type="entry name" value="(Trans)glycosidases"/>
    <property type="match status" value="1"/>
</dbReference>
<dbReference type="InterPro" id="IPR029063">
    <property type="entry name" value="SAM-dependent_MTases_sf"/>
</dbReference>
<evidence type="ECO:0000313" key="1">
    <source>
        <dbReference type="EMBL" id="GAA3618534.1"/>
    </source>
</evidence>
<dbReference type="InterPro" id="IPR024778">
    <property type="entry name" value="Put_cellulase"/>
</dbReference>
<comment type="caution">
    <text evidence="1">The sequence shown here is derived from an EMBL/GenBank/DDBJ whole genome shotgun (WGS) entry which is preliminary data.</text>
</comment>
<evidence type="ECO:0000313" key="2">
    <source>
        <dbReference type="Proteomes" id="UP001501490"/>
    </source>
</evidence>
<keyword evidence="2" id="KW-1185">Reference proteome</keyword>